<evidence type="ECO:0000313" key="2">
    <source>
        <dbReference type="Proteomes" id="UP001515480"/>
    </source>
</evidence>
<keyword evidence="2" id="KW-1185">Reference proteome</keyword>
<comment type="caution">
    <text evidence="1">The sequence shown here is derived from an EMBL/GenBank/DDBJ whole genome shotgun (WGS) entry which is preliminary data.</text>
</comment>
<evidence type="ECO:0000313" key="1">
    <source>
        <dbReference type="EMBL" id="KAL1498832.1"/>
    </source>
</evidence>
<organism evidence="1 2">
    <name type="scientific">Prymnesium parvum</name>
    <name type="common">Toxic golden alga</name>
    <dbReference type="NCBI Taxonomy" id="97485"/>
    <lineage>
        <taxon>Eukaryota</taxon>
        <taxon>Haptista</taxon>
        <taxon>Haptophyta</taxon>
        <taxon>Prymnesiophyceae</taxon>
        <taxon>Prymnesiales</taxon>
        <taxon>Prymnesiaceae</taxon>
        <taxon>Prymnesium</taxon>
    </lineage>
</organism>
<accession>A0AB34IHA6</accession>
<gene>
    <name evidence="1" type="ORF">AB1Y20_014134</name>
</gene>
<proteinExistence type="predicted"/>
<dbReference type="EMBL" id="JBGBPQ010000027">
    <property type="protein sequence ID" value="KAL1498832.1"/>
    <property type="molecule type" value="Genomic_DNA"/>
</dbReference>
<sequence length="155" mass="16534">MGKDVFGQERFGCTQCACSSYESQISSIPPEQLHEIVPHHPRNSPAYVHCTCGHSVAQHLTHADRAAASMPAAAAPDQPLLRCPACQGRPAACRQPGGEGHLRWAEAYCPKCFTKPNPRGCKKLDDDGHWDSAALAAARAAVAPPLPADAQTETQ</sequence>
<dbReference type="AlphaFoldDB" id="A0AB34IHA6"/>
<protein>
    <recommendedName>
        <fullName evidence="3">Cysteine-rich DPF motif domain-containing protein 1</fullName>
    </recommendedName>
</protein>
<name>A0AB34IHA6_PRYPA</name>
<reference evidence="1 2" key="1">
    <citation type="journal article" date="2024" name="Science">
        <title>Giant polyketide synthase enzymes in the biosynthesis of giant marine polyether toxins.</title>
        <authorList>
            <person name="Fallon T.R."/>
            <person name="Shende V.V."/>
            <person name="Wierzbicki I.H."/>
            <person name="Pendleton A.L."/>
            <person name="Watervoot N.F."/>
            <person name="Auber R.P."/>
            <person name="Gonzalez D.J."/>
            <person name="Wisecaver J.H."/>
            <person name="Moore B.S."/>
        </authorList>
    </citation>
    <scope>NUCLEOTIDE SEQUENCE [LARGE SCALE GENOMIC DNA]</scope>
    <source>
        <strain evidence="1 2">12B1</strain>
    </source>
</reference>
<evidence type="ECO:0008006" key="3">
    <source>
        <dbReference type="Google" id="ProtNLM"/>
    </source>
</evidence>
<dbReference type="Proteomes" id="UP001515480">
    <property type="component" value="Unassembled WGS sequence"/>
</dbReference>